<proteinExistence type="predicted"/>
<gene>
    <name evidence="1" type="ORF">EYF80_034048</name>
</gene>
<protein>
    <submittedName>
        <fullName evidence="1">Uncharacterized protein</fullName>
    </submittedName>
</protein>
<name>A0A4Z2GPZ5_9TELE</name>
<dbReference type="Proteomes" id="UP000314294">
    <property type="component" value="Unassembled WGS sequence"/>
</dbReference>
<sequence>MMPKKRNYNWSVRPRSLMLHHAFGVQVHGLHEGAHVLRVHVRVEAVAQVGDVAPRAEALQHLLHDVGNALLMETREGIRGRGGSVFT</sequence>
<accession>A0A4Z2GPZ5</accession>
<dbReference type="AlphaFoldDB" id="A0A4Z2GPZ5"/>
<comment type="caution">
    <text evidence="1">The sequence shown here is derived from an EMBL/GenBank/DDBJ whole genome shotgun (WGS) entry which is preliminary data.</text>
</comment>
<reference evidence="1 2" key="1">
    <citation type="submission" date="2019-03" db="EMBL/GenBank/DDBJ databases">
        <title>First draft genome of Liparis tanakae, snailfish: a comprehensive survey of snailfish specific genes.</title>
        <authorList>
            <person name="Kim W."/>
            <person name="Song I."/>
            <person name="Jeong J.-H."/>
            <person name="Kim D."/>
            <person name="Kim S."/>
            <person name="Ryu S."/>
            <person name="Song J.Y."/>
            <person name="Lee S.K."/>
        </authorList>
    </citation>
    <scope>NUCLEOTIDE SEQUENCE [LARGE SCALE GENOMIC DNA]</scope>
    <source>
        <tissue evidence="1">Muscle</tissue>
    </source>
</reference>
<evidence type="ECO:0000313" key="1">
    <source>
        <dbReference type="EMBL" id="TNN55748.1"/>
    </source>
</evidence>
<dbReference type="EMBL" id="SRLO01000447">
    <property type="protein sequence ID" value="TNN55748.1"/>
    <property type="molecule type" value="Genomic_DNA"/>
</dbReference>
<organism evidence="1 2">
    <name type="scientific">Liparis tanakae</name>
    <name type="common">Tanaka's snailfish</name>
    <dbReference type="NCBI Taxonomy" id="230148"/>
    <lineage>
        <taxon>Eukaryota</taxon>
        <taxon>Metazoa</taxon>
        <taxon>Chordata</taxon>
        <taxon>Craniata</taxon>
        <taxon>Vertebrata</taxon>
        <taxon>Euteleostomi</taxon>
        <taxon>Actinopterygii</taxon>
        <taxon>Neopterygii</taxon>
        <taxon>Teleostei</taxon>
        <taxon>Neoteleostei</taxon>
        <taxon>Acanthomorphata</taxon>
        <taxon>Eupercaria</taxon>
        <taxon>Perciformes</taxon>
        <taxon>Cottioidei</taxon>
        <taxon>Cottales</taxon>
        <taxon>Liparidae</taxon>
        <taxon>Liparis</taxon>
    </lineage>
</organism>
<evidence type="ECO:0000313" key="2">
    <source>
        <dbReference type="Proteomes" id="UP000314294"/>
    </source>
</evidence>
<keyword evidence="2" id="KW-1185">Reference proteome</keyword>